<dbReference type="PANTHER" id="PTHR46910">
    <property type="entry name" value="TRANSCRIPTION FACTOR PDR1"/>
    <property type="match status" value="1"/>
</dbReference>
<dbReference type="InterPro" id="IPR001138">
    <property type="entry name" value="Zn2Cys6_DnaBD"/>
</dbReference>
<feature type="domain" description="Zn(2)-C6 fungal-type" evidence="6">
    <location>
        <begin position="9"/>
        <end position="40"/>
    </location>
</feature>
<keyword evidence="3" id="KW-0238">DNA-binding</keyword>
<feature type="compositionally biased region" description="Low complexity" evidence="5">
    <location>
        <begin position="611"/>
        <end position="626"/>
    </location>
</feature>
<proteinExistence type="predicted"/>
<organism evidence="7 8">
    <name type="scientific">Phyllosticta citriasiana</name>
    <dbReference type="NCBI Taxonomy" id="595635"/>
    <lineage>
        <taxon>Eukaryota</taxon>
        <taxon>Fungi</taxon>
        <taxon>Dikarya</taxon>
        <taxon>Ascomycota</taxon>
        <taxon>Pezizomycotina</taxon>
        <taxon>Dothideomycetes</taxon>
        <taxon>Dothideomycetes incertae sedis</taxon>
        <taxon>Botryosphaeriales</taxon>
        <taxon>Phyllostictaceae</taxon>
        <taxon>Phyllosticta</taxon>
    </lineage>
</organism>
<comment type="caution">
    <text evidence="7">The sequence shown here is derived from an EMBL/GenBank/DDBJ whole genome shotgun (WGS) entry which is preliminary data.</text>
</comment>
<evidence type="ECO:0000256" key="1">
    <source>
        <dbReference type="ARBA" id="ARBA00004123"/>
    </source>
</evidence>
<dbReference type="SMART" id="SM00906">
    <property type="entry name" value="Fungal_trans"/>
    <property type="match status" value="1"/>
</dbReference>
<dbReference type="Proteomes" id="UP001363622">
    <property type="component" value="Unassembled WGS sequence"/>
</dbReference>
<comment type="subcellular location">
    <subcellularLocation>
        <location evidence="1">Nucleus</location>
    </subcellularLocation>
</comment>
<dbReference type="InterPro" id="IPR050987">
    <property type="entry name" value="AtrR-like"/>
</dbReference>
<dbReference type="SUPFAM" id="SSF57701">
    <property type="entry name" value="Zn2/Cys6 DNA-binding domain"/>
    <property type="match status" value="1"/>
</dbReference>
<evidence type="ECO:0000259" key="6">
    <source>
        <dbReference type="PROSITE" id="PS50048"/>
    </source>
</evidence>
<accession>A0ABR1KQQ6</accession>
<keyword evidence="8" id="KW-1185">Reference proteome</keyword>
<evidence type="ECO:0000313" key="7">
    <source>
        <dbReference type="EMBL" id="KAK7519147.1"/>
    </source>
</evidence>
<evidence type="ECO:0000313" key="8">
    <source>
        <dbReference type="Proteomes" id="UP001363622"/>
    </source>
</evidence>
<dbReference type="CDD" id="cd12148">
    <property type="entry name" value="fungal_TF_MHR"/>
    <property type="match status" value="1"/>
</dbReference>
<evidence type="ECO:0000256" key="5">
    <source>
        <dbReference type="SAM" id="MobiDB-lite"/>
    </source>
</evidence>
<dbReference type="PANTHER" id="PTHR46910:SF3">
    <property type="entry name" value="HALOTOLERANCE PROTEIN 9-RELATED"/>
    <property type="match status" value="1"/>
</dbReference>
<keyword evidence="4" id="KW-0539">Nucleus</keyword>
<gene>
    <name evidence="7" type="ORF">IWZ03DRAFT_414088</name>
</gene>
<protein>
    <recommendedName>
        <fullName evidence="6">Zn(2)-C6 fungal-type domain-containing protein</fullName>
    </recommendedName>
</protein>
<dbReference type="InterPro" id="IPR007219">
    <property type="entry name" value="XnlR_reg_dom"/>
</dbReference>
<evidence type="ECO:0000256" key="2">
    <source>
        <dbReference type="ARBA" id="ARBA00022723"/>
    </source>
</evidence>
<reference evidence="7 8" key="1">
    <citation type="submission" date="2024-04" db="EMBL/GenBank/DDBJ databases">
        <title>Phyllosticta paracitricarpa is synonymous to the EU quarantine fungus P. citricarpa based on phylogenomic analyses.</title>
        <authorList>
            <consortium name="Lawrence Berkeley National Laboratory"/>
            <person name="Van Ingen-Buijs V.A."/>
            <person name="Van Westerhoven A.C."/>
            <person name="Haridas S."/>
            <person name="Skiadas P."/>
            <person name="Martin F."/>
            <person name="Groenewald J.Z."/>
            <person name="Crous P.W."/>
            <person name="Seidl M.F."/>
        </authorList>
    </citation>
    <scope>NUCLEOTIDE SEQUENCE [LARGE SCALE GENOMIC DNA]</scope>
    <source>
        <strain evidence="7 8">CBS 123371</strain>
    </source>
</reference>
<evidence type="ECO:0000256" key="3">
    <source>
        <dbReference type="ARBA" id="ARBA00023125"/>
    </source>
</evidence>
<dbReference type="Gene3D" id="4.10.240.10">
    <property type="entry name" value="Zn(2)-C6 fungal-type DNA-binding domain"/>
    <property type="match status" value="1"/>
</dbReference>
<feature type="region of interest" description="Disordered" evidence="5">
    <location>
        <begin position="88"/>
        <end position="111"/>
    </location>
</feature>
<dbReference type="CDD" id="cd00067">
    <property type="entry name" value="GAL4"/>
    <property type="match status" value="1"/>
</dbReference>
<sequence length="682" mass="77088">MQRKRTSISCDRCQRRKVKCQDPVPGPCVACSRAGQECKVSRETRARPYYQVSQEQFELIVELLRHHEPDVKLDLQWLRNKKQELLPERSSATRRASQGLAKPQESVPDPPHRVDLAPELEAFDGDYASVLVDTSGLYKYCAPNSETGFNLAVAICLAAEPVGSGAFHLDQLTSPSNCFENPSLAPPFPGRPALSVTHLPSRAVLTSSAQKYFTDVQCVCWLIPENEFYKRVELSYLAPTQVNPSWFCFLYAMLALFAPSDRAQTDIFPLTSAEYYNLAMAFLPIILHHPNLDGIRGVLMLSLALQRQRNMTTSYQLVSIAARLSFNLGLHVKNFSTTKDDLIEQNARRRLWWTIYFAEKYVSRKYGAPSAIEEDRYDMSLPNDNLMPHGAFTPINFAQHCISLELMLGKSHNKMFVTSGPTAKRAIEKESIEELLDALEDWKAQLPVHLQYNGSVPAIYKRAIALLHARYWVIKIILSRRFLLYQLLHAAEIPPEKVDFFDKMSLCCEESTLACLGILDSMGNTSTLSDIVHMDTDLLVLVSLVILLLYHFRKSDIYVDRFRRCVELFDLLKHVEWPAQCLERLLRIARHAGLVRRADGYIVALGRPQASNDSSSKMPSMSAESSGGLSANPGSDEGISFLDDVFQQELDPIQNQNIVWNTLSMCDVPTFHSGLSWNWESS</sequence>
<name>A0ABR1KQQ6_9PEZI</name>
<dbReference type="EMBL" id="JBBPHU010000004">
    <property type="protein sequence ID" value="KAK7519147.1"/>
    <property type="molecule type" value="Genomic_DNA"/>
</dbReference>
<keyword evidence="2" id="KW-0479">Metal-binding</keyword>
<dbReference type="InterPro" id="IPR036864">
    <property type="entry name" value="Zn2-C6_fun-type_DNA-bd_sf"/>
</dbReference>
<evidence type="ECO:0000256" key="4">
    <source>
        <dbReference type="ARBA" id="ARBA00023242"/>
    </source>
</evidence>
<dbReference type="PROSITE" id="PS50048">
    <property type="entry name" value="ZN2_CY6_FUNGAL_2"/>
    <property type="match status" value="1"/>
</dbReference>
<dbReference type="Pfam" id="PF04082">
    <property type="entry name" value="Fungal_trans"/>
    <property type="match status" value="1"/>
</dbReference>
<feature type="region of interest" description="Disordered" evidence="5">
    <location>
        <begin position="609"/>
        <end position="631"/>
    </location>
</feature>
<dbReference type="SMART" id="SM00066">
    <property type="entry name" value="GAL4"/>
    <property type="match status" value="1"/>
</dbReference>